<dbReference type="GO" id="GO:0042393">
    <property type="term" value="F:histone binding"/>
    <property type="evidence" value="ECO:0007669"/>
    <property type="project" value="TreeGrafter"/>
</dbReference>
<dbReference type="GO" id="GO:0000785">
    <property type="term" value="C:chromatin"/>
    <property type="evidence" value="ECO:0007669"/>
    <property type="project" value="TreeGrafter"/>
</dbReference>
<protein>
    <submittedName>
        <fullName evidence="7">CHD3-type chromatin-remodeling factor PICKLE</fullName>
        <ecNumber evidence="7">2.7.11.1</ecNumber>
        <ecNumber evidence="7">3.6.4.12</ecNumber>
    </submittedName>
</protein>
<feature type="domain" description="Helicase ATP-binding" evidence="6">
    <location>
        <begin position="189"/>
        <end position="375"/>
    </location>
</feature>
<evidence type="ECO:0000256" key="3">
    <source>
        <dbReference type="ARBA" id="ARBA00022840"/>
    </source>
</evidence>
<dbReference type="InterPro" id="IPR014001">
    <property type="entry name" value="Helicase_ATP-bd"/>
</dbReference>
<dbReference type="GO" id="GO:0003682">
    <property type="term" value="F:chromatin binding"/>
    <property type="evidence" value="ECO:0007669"/>
    <property type="project" value="TreeGrafter"/>
</dbReference>
<dbReference type="InterPro" id="IPR000330">
    <property type="entry name" value="SNF2_N"/>
</dbReference>
<dbReference type="GO" id="GO:0003678">
    <property type="term" value="F:DNA helicase activity"/>
    <property type="evidence" value="ECO:0007669"/>
    <property type="project" value="UniProtKB-EC"/>
</dbReference>
<dbReference type="EC" id="3.6.4.12" evidence="7"/>
<dbReference type="AlphaFoldDB" id="A0A0B2SN46"/>
<keyword evidence="7" id="KW-0808">Transferase</keyword>
<evidence type="ECO:0000259" key="6">
    <source>
        <dbReference type="PROSITE" id="PS51192"/>
    </source>
</evidence>
<dbReference type="EMBL" id="KN641289">
    <property type="protein sequence ID" value="KHN46350.1"/>
    <property type="molecule type" value="Genomic_DNA"/>
</dbReference>
<dbReference type="SMART" id="SM00487">
    <property type="entry name" value="DEXDc"/>
    <property type="match status" value="1"/>
</dbReference>
<dbReference type="PANTHER" id="PTHR45623:SF17">
    <property type="entry name" value="CHROMODOMAIN-HELICASE-DNA-BINDING PROTEIN 3-RELATED"/>
    <property type="match status" value="1"/>
</dbReference>
<accession>A0A0B2SN46</accession>
<dbReference type="InterPro" id="IPR016197">
    <property type="entry name" value="Chromo-like_dom_sf"/>
</dbReference>
<dbReference type="InterPro" id="IPR038718">
    <property type="entry name" value="SNF2-like_sf"/>
</dbReference>
<dbReference type="Gene3D" id="3.40.50.10810">
    <property type="entry name" value="Tandem AAA-ATPase domain"/>
    <property type="match status" value="1"/>
</dbReference>
<dbReference type="PROSITE" id="PS50013">
    <property type="entry name" value="CHROMO_2"/>
    <property type="match status" value="1"/>
</dbReference>
<name>A0A0B2SN46_GLYSO</name>
<dbReference type="GO" id="GO:0016887">
    <property type="term" value="F:ATP hydrolysis activity"/>
    <property type="evidence" value="ECO:0007669"/>
    <property type="project" value="TreeGrafter"/>
</dbReference>
<dbReference type="Pfam" id="PF00176">
    <property type="entry name" value="SNF2-rel_dom"/>
    <property type="match status" value="1"/>
</dbReference>
<evidence type="ECO:0000313" key="7">
    <source>
        <dbReference type="EMBL" id="KHN46350.1"/>
    </source>
</evidence>
<keyword evidence="4" id="KW-0539">Nucleus</keyword>
<keyword evidence="2" id="KW-0547">Nucleotide-binding</keyword>
<dbReference type="InterPro" id="IPR023780">
    <property type="entry name" value="Chromo_domain"/>
</dbReference>
<dbReference type="GO" id="GO:0005634">
    <property type="term" value="C:nucleus"/>
    <property type="evidence" value="ECO:0007669"/>
    <property type="project" value="UniProtKB-SubCell"/>
</dbReference>
<comment type="subcellular location">
    <subcellularLocation>
        <location evidence="1">Nucleus</location>
    </subcellularLocation>
</comment>
<sequence>MSKLIANLTLHISKAITIAASTTTIRILATTIIPAKTPTTKTIEKMISSVIIGELFSDADWVSSHMEKIIRNGAIIKRDSKAHRELDDSLRKGHDDKKEYLVKWKELPYDECYWELKSDISAFQTEIERFNTFKSRSRKLLSSKKKRSVEDDAELNKQQKEFLQYEHSLQFLSGGALHSYQLEGLNFLRFSWSKQTHVILADEMGLGKTIQSIAFLASLFEENVSPHLVVAPLSTLRNWEREFATWAPQMNVVMYFGSAKARAFIREYEFYFPKNQKRIKKKKSRQIVNESKQERIKFDVLLTSYEIINSDTSSLKHIKWECMIVDEGHRLKNKDSKLFSSLKQYSSKHRVLLTGTPLQNNLDELFMLMHFLDAGKFGSLEEFQEEFKDINREEQILRLHKMIGAYPQHLLYSIDSID</sequence>
<dbReference type="GO" id="GO:0005524">
    <property type="term" value="F:ATP binding"/>
    <property type="evidence" value="ECO:0007669"/>
    <property type="project" value="UniProtKB-KW"/>
</dbReference>
<dbReference type="Pfam" id="PF00385">
    <property type="entry name" value="Chromo"/>
    <property type="match status" value="1"/>
</dbReference>
<dbReference type="InterPro" id="IPR000953">
    <property type="entry name" value="Chromo/chromo_shadow_dom"/>
</dbReference>
<keyword evidence="7" id="KW-0378">Hydrolase</keyword>
<gene>
    <name evidence="7" type="ORF">glysoja_036428</name>
</gene>
<evidence type="ECO:0000259" key="5">
    <source>
        <dbReference type="PROSITE" id="PS50013"/>
    </source>
</evidence>
<dbReference type="SUPFAM" id="SSF54160">
    <property type="entry name" value="Chromo domain-like"/>
    <property type="match status" value="1"/>
</dbReference>
<dbReference type="GO" id="GO:0004674">
    <property type="term" value="F:protein serine/threonine kinase activity"/>
    <property type="evidence" value="ECO:0007669"/>
    <property type="project" value="UniProtKB-EC"/>
</dbReference>
<dbReference type="EC" id="2.7.11.1" evidence="7"/>
<evidence type="ECO:0000256" key="1">
    <source>
        <dbReference type="ARBA" id="ARBA00004123"/>
    </source>
</evidence>
<feature type="domain" description="Chromo" evidence="5">
    <location>
        <begin position="64"/>
        <end position="145"/>
    </location>
</feature>
<reference evidence="7" key="1">
    <citation type="submission" date="2014-07" db="EMBL/GenBank/DDBJ databases">
        <title>Identification of a novel salt tolerance gene in wild soybean by whole-genome sequencing.</title>
        <authorList>
            <person name="Lam H.-M."/>
            <person name="Qi X."/>
            <person name="Li M.-W."/>
            <person name="Liu X."/>
            <person name="Xie M."/>
            <person name="Ni M."/>
            <person name="Xu X."/>
        </authorList>
    </citation>
    <scope>NUCLEOTIDE SEQUENCE [LARGE SCALE GENOMIC DNA]</scope>
    <source>
        <tissue evidence="7">Root</tissue>
    </source>
</reference>
<organism evidence="7">
    <name type="scientific">Glycine soja</name>
    <name type="common">Wild soybean</name>
    <dbReference type="NCBI Taxonomy" id="3848"/>
    <lineage>
        <taxon>Eukaryota</taxon>
        <taxon>Viridiplantae</taxon>
        <taxon>Streptophyta</taxon>
        <taxon>Embryophyta</taxon>
        <taxon>Tracheophyta</taxon>
        <taxon>Spermatophyta</taxon>
        <taxon>Magnoliopsida</taxon>
        <taxon>eudicotyledons</taxon>
        <taxon>Gunneridae</taxon>
        <taxon>Pentapetalae</taxon>
        <taxon>rosids</taxon>
        <taxon>fabids</taxon>
        <taxon>Fabales</taxon>
        <taxon>Fabaceae</taxon>
        <taxon>Papilionoideae</taxon>
        <taxon>50 kb inversion clade</taxon>
        <taxon>NPAAA clade</taxon>
        <taxon>indigoferoid/millettioid clade</taxon>
        <taxon>Phaseoleae</taxon>
        <taxon>Glycine</taxon>
        <taxon>Glycine subgen. Soja</taxon>
    </lineage>
</organism>
<dbReference type="PANTHER" id="PTHR45623">
    <property type="entry name" value="CHROMODOMAIN-HELICASE-DNA-BINDING PROTEIN 3-RELATED-RELATED"/>
    <property type="match status" value="1"/>
</dbReference>
<dbReference type="SMART" id="SM00298">
    <property type="entry name" value="CHROMO"/>
    <property type="match status" value="1"/>
</dbReference>
<dbReference type="Gene3D" id="2.40.50.40">
    <property type="match status" value="1"/>
</dbReference>
<proteinExistence type="predicted"/>
<dbReference type="GO" id="GO:0003677">
    <property type="term" value="F:DNA binding"/>
    <property type="evidence" value="ECO:0007669"/>
    <property type="project" value="TreeGrafter"/>
</dbReference>
<keyword evidence="3" id="KW-0067">ATP-binding</keyword>
<evidence type="ECO:0000256" key="4">
    <source>
        <dbReference type="ARBA" id="ARBA00023242"/>
    </source>
</evidence>
<dbReference type="GO" id="GO:0140658">
    <property type="term" value="F:ATP-dependent chromatin remodeler activity"/>
    <property type="evidence" value="ECO:0007669"/>
    <property type="project" value="TreeGrafter"/>
</dbReference>
<dbReference type="PROSITE" id="PS51192">
    <property type="entry name" value="HELICASE_ATP_BIND_1"/>
    <property type="match status" value="1"/>
</dbReference>
<dbReference type="InterPro" id="IPR027417">
    <property type="entry name" value="P-loop_NTPase"/>
</dbReference>
<dbReference type="SUPFAM" id="SSF52540">
    <property type="entry name" value="P-loop containing nucleoside triphosphate hydrolases"/>
    <property type="match status" value="1"/>
</dbReference>
<evidence type="ECO:0000256" key="2">
    <source>
        <dbReference type="ARBA" id="ARBA00022741"/>
    </source>
</evidence>
<dbReference type="Proteomes" id="UP000053555">
    <property type="component" value="Unassembled WGS sequence"/>
</dbReference>